<organism evidence="3 4">
    <name type="scientific">Stachybotrys chlorohalonatus (strain IBT 40285)</name>
    <dbReference type="NCBI Taxonomy" id="1283841"/>
    <lineage>
        <taxon>Eukaryota</taxon>
        <taxon>Fungi</taxon>
        <taxon>Dikarya</taxon>
        <taxon>Ascomycota</taxon>
        <taxon>Pezizomycotina</taxon>
        <taxon>Sordariomycetes</taxon>
        <taxon>Hypocreomycetidae</taxon>
        <taxon>Hypocreales</taxon>
        <taxon>Stachybotryaceae</taxon>
        <taxon>Stachybotrys</taxon>
    </lineage>
</organism>
<dbReference type="Gene3D" id="3.40.50.720">
    <property type="entry name" value="NAD(P)-binding Rossmann-like Domain"/>
    <property type="match status" value="1"/>
</dbReference>
<keyword evidence="4" id="KW-1185">Reference proteome</keyword>
<dbReference type="STRING" id="1283841.A0A084QI82"/>
<dbReference type="Proteomes" id="UP000028524">
    <property type="component" value="Unassembled WGS sequence"/>
</dbReference>
<dbReference type="OMA" id="DYVAWSA"/>
<comment type="similarity">
    <text evidence="1">Belongs to the avfA family.</text>
</comment>
<dbReference type="EMBL" id="KL660733">
    <property type="protein sequence ID" value="KFA63667.1"/>
    <property type="molecule type" value="Genomic_DNA"/>
</dbReference>
<sequence>MAHHVLLVGGHGKIAQLLTPLLLQRSWTVTSVIRTQEQVPAIEKLGTGQPGKLNVLVRSIEEVTSQDQAASILSEVKPDFVAWSAGAGGRGGPERTFKIDRDAAIHFIKAAAAVPTITRFLMISYIGARRRGASWWPEGEWDKFQKDVNLGYFPHYYTSKLEADEALYEASKKSSTLVGISLRPGNLTLEPAGKVTLGQTGLKGPASRESVAKTAAALLQAEGLKNTWLDLLDGDEDIDQAVQRVVKEGVNVAKGEPVDEA</sequence>
<dbReference type="PANTHER" id="PTHR15020:SF50">
    <property type="entry name" value="UPF0659 PROTEIN YMR090W"/>
    <property type="match status" value="1"/>
</dbReference>
<proteinExistence type="inferred from homology"/>
<dbReference type="OrthoDB" id="10254604at2759"/>
<feature type="domain" description="NAD(P)-binding" evidence="2">
    <location>
        <begin position="9"/>
        <end position="221"/>
    </location>
</feature>
<protein>
    <recommendedName>
        <fullName evidence="2">NAD(P)-binding domain-containing protein</fullName>
    </recommendedName>
</protein>
<dbReference type="HOGENOM" id="CLU_025711_1_0_1"/>
<dbReference type="AlphaFoldDB" id="A0A084QI82"/>
<dbReference type="SUPFAM" id="SSF51735">
    <property type="entry name" value="NAD(P)-binding Rossmann-fold domains"/>
    <property type="match status" value="1"/>
</dbReference>
<dbReference type="InterPro" id="IPR016040">
    <property type="entry name" value="NAD(P)-bd_dom"/>
</dbReference>
<accession>A0A084QI82</accession>
<dbReference type="Pfam" id="PF13460">
    <property type="entry name" value="NAD_binding_10"/>
    <property type="match status" value="1"/>
</dbReference>
<dbReference type="PANTHER" id="PTHR15020">
    <property type="entry name" value="FLAVIN REDUCTASE-RELATED"/>
    <property type="match status" value="1"/>
</dbReference>
<dbReference type="InParanoid" id="A0A084QI82"/>
<gene>
    <name evidence="3" type="ORF">S40285_03176</name>
</gene>
<evidence type="ECO:0000259" key="2">
    <source>
        <dbReference type="Pfam" id="PF13460"/>
    </source>
</evidence>
<dbReference type="InterPro" id="IPR036291">
    <property type="entry name" value="NAD(P)-bd_dom_sf"/>
</dbReference>
<evidence type="ECO:0000256" key="1">
    <source>
        <dbReference type="ARBA" id="ARBA00038376"/>
    </source>
</evidence>
<name>A0A084QI82_STAC4</name>
<reference evidence="3 4" key="1">
    <citation type="journal article" date="2014" name="BMC Genomics">
        <title>Comparative genome sequencing reveals chemotype-specific gene clusters in the toxigenic black mold Stachybotrys.</title>
        <authorList>
            <person name="Semeiks J."/>
            <person name="Borek D."/>
            <person name="Otwinowski Z."/>
            <person name="Grishin N.V."/>
        </authorList>
    </citation>
    <scope>NUCLEOTIDE SEQUENCE [LARGE SCALE GENOMIC DNA]</scope>
    <source>
        <strain evidence="3 4">IBT 40285</strain>
    </source>
</reference>
<evidence type="ECO:0000313" key="4">
    <source>
        <dbReference type="Proteomes" id="UP000028524"/>
    </source>
</evidence>
<evidence type="ECO:0000313" key="3">
    <source>
        <dbReference type="EMBL" id="KFA63667.1"/>
    </source>
</evidence>